<feature type="signal peptide" evidence="2">
    <location>
        <begin position="1"/>
        <end position="24"/>
    </location>
</feature>
<dbReference type="EMBL" id="GEVK01006217">
    <property type="protein sequence ID" value="JAU46615.1"/>
    <property type="molecule type" value="Transcribed_RNA"/>
</dbReference>
<feature type="compositionally biased region" description="Pro residues" evidence="1">
    <location>
        <begin position="75"/>
        <end position="88"/>
    </location>
</feature>
<dbReference type="AlphaFoldDB" id="A0A1J3FS57"/>
<keyword evidence="2" id="KW-0732">Signal</keyword>
<protein>
    <submittedName>
        <fullName evidence="4">Uncharacterized protein</fullName>
    </submittedName>
</protein>
<feature type="region of interest" description="Disordered" evidence="1">
    <location>
        <begin position="66"/>
        <end position="88"/>
    </location>
</feature>
<evidence type="ECO:0000313" key="3">
    <source>
        <dbReference type="EMBL" id="JAU14863.1"/>
    </source>
</evidence>
<proteinExistence type="predicted"/>
<dbReference type="EMBL" id="GEVI01017457">
    <property type="protein sequence ID" value="JAU14863.1"/>
    <property type="molecule type" value="Transcribed_RNA"/>
</dbReference>
<gene>
    <name evidence="3" type="ORF">GA_TR667_c0_g1_i1_g.2169</name>
    <name evidence="4" type="ORF">LC_TR11765_c0_g1_i1_g.41342</name>
</gene>
<evidence type="ECO:0000256" key="1">
    <source>
        <dbReference type="SAM" id="MobiDB-lite"/>
    </source>
</evidence>
<accession>A0A1J3FS57</accession>
<evidence type="ECO:0000313" key="4">
    <source>
        <dbReference type="EMBL" id="JAU46615.1"/>
    </source>
</evidence>
<organism evidence="4">
    <name type="scientific">Noccaea caerulescens</name>
    <name type="common">Alpine penny-cress</name>
    <name type="synonym">Thlaspi caerulescens</name>
    <dbReference type="NCBI Taxonomy" id="107243"/>
    <lineage>
        <taxon>Eukaryota</taxon>
        <taxon>Viridiplantae</taxon>
        <taxon>Streptophyta</taxon>
        <taxon>Embryophyta</taxon>
        <taxon>Tracheophyta</taxon>
        <taxon>Spermatophyta</taxon>
        <taxon>Magnoliopsida</taxon>
        <taxon>eudicotyledons</taxon>
        <taxon>Gunneridae</taxon>
        <taxon>Pentapetalae</taxon>
        <taxon>rosids</taxon>
        <taxon>malvids</taxon>
        <taxon>Brassicales</taxon>
        <taxon>Brassicaceae</taxon>
        <taxon>Coluteocarpeae</taxon>
        <taxon>Noccaea</taxon>
    </lineage>
</organism>
<sequence length="88" mass="9852">MTSSSMVLFFILLLVFPHMDKALGTHVELRKLSGAGAEETNHPDQLTVQRQRRYFIGRPRTPCTIYTRCKRSDPAPQPPPPSPKGGGY</sequence>
<reference evidence="4" key="1">
    <citation type="submission" date="2016-07" db="EMBL/GenBank/DDBJ databases">
        <title>De novo transcriptome assembly of four accessions of the metal hyperaccumulator plant Noccaea caerulescens.</title>
        <authorList>
            <person name="Blande D."/>
            <person name="Halimaa P."/>
            <person name="Tervahauta A.I."/>
            <person name="Aarts M.G."/>
            <person name="Karenlampi S.O."/>
        </authorList>
    </citation>
    <scope>NUCLEOTIDE SEQUENCE</scope>
</reference>
<evidence type="ECO:0000256" key="2">
    <source>
        <dbReference type="SAM" id="SignalP"/>
    </source>
</evidence>
<feature type="chain" id="PRO_5009621710" evidence="2">
    <location>
        <begin position="25"/>
        <end position="88"/>
    </location>
</feature>
<name>A0A1J3FS57_NOCCA</name>